<evidence type="ECO:0000256" key="6">
    <source>
        <dbReference type="ARBA" id="ARBA00022692"/>
    </source>
</evidence>
<dbReference type="Gene3D" id="3.55.40.10">
    <property type="entry name" value="minor pseudopilin epsh domain"/>
    <property type="match status" value="1"/>
</dbReference>
<comment type="similarity">
    <text evidence="9">Belongs to the GSP H family.</text>
</comment>
<evidence type="ECO:0000256" key="11">
    <source>
        <dbReference type="SAM" id="Phobius"/>
    </source>
</evidence>
<reference evidence="13 14" key="1">
    <citation type="journal article" date="2020" name="ISME J.">
        <title>Enrichment and physiological characterization of a novel comammox Nitrospira indicates ammonium inhibition of complete nitrification.</title>
        <authorList>
            <person name="Sakoula D."/>
            <person name="Koch H."/>
            <person name="Frank J."/>
            <person name="Jetten M.S.M."/>
            <person name="van Kessel M.A.H.J."/>
            <person name="Lucker S."/>
        </authorList>
    </citation>
    <scope>NUCLEOTIDE SEQUENCE [LARGE SCALE GENOMIC DNA]</scope>
    <source>
        <strain evidence="13">Comreactor17</strain>
    </source>
</reference>
<dbReference type="KEGG" id="nkf:Nkreftii_003861"/>
<name>A0A7S8FHT1_9BACT</name>
<dbReference type="GO" id="GO:0015628">
    <property type="term" value="P:protein secretion by the type II secretion system"/>
    <property type="evidence" value="ECO:0007669"/>
    <property type="project" value="InterPro"/>
</dbReference>
<gene>
    <name evidence="13" type="ORF">Nkreftii_003861</name>
</gene>
<protein>
    <recommendedName>
        <fullName evidence="2">Type II secretion system protein H</fullName>
    </recommendedName>
    <alternativeName>
        <fullName evidence="10">General secretion pathway protein H</fullName>
    </alternativeName>
</protein>
<proteinExistence type="inferred from homology"/>
<evidence type="ECO:0000256" key="8">
    <source>
        <dbReference type="ARBA" id="ARBA00023136"/>
    </source>
</evidence>
<dbReference type="Pfam" id="PF12019">
    <property type="entry name" value="GspH"/>
    <property type="match status" value="1"/>
</dbReference>
<dbReference type="InterPro" id="IPR022346">
    <property type="entry name" value="T2SS_GspH"/>
</dbReference>
<keyword evidence="7 11" id="KW-1133">Transmembrane helix</keyword>
<dbReference type="SUPFAM" id="SSF54523">
    <property type="entry name" value="Pili subunits"/>
    <property type="match status" value="1"/>
</dbReference>
<evidence type="ECO:0000256" key="2">
    <source>
        <dbReference type="ARBA" id="ARBA00021549"/>
    </source>
</evidence>
<keyword evidence="4" id="KW-0488">Methylation</keyword>
<dbReference type="EMBL" id="CP047423">
    <property type="protein sequence ID" value="QPD06087.1"/>
    <property type="molecule type" value="Genomic_DNA"/>
</dbReference>
<keyword evidence="6 11" id="KW-0812">Transmembrane</keyword>
<keyword evidence="3" id="KW-1003">Cell membrane</keyword>
<dbReference type="AlphaFoldDB" id="A0A7S8FHT1"/>
<dbReference type="Proteomes" id="UP000593737">
    <property type="component" value="Chromosome"/>
</dbReference>
<evidence type="ECO:0000313" key="14">
    <source>
        <dbReference type="Proteomes" id="UP000593737"/>
    </source>
</evidence>
<evidence type="ECO:0000256" key="7">
    <source>
        <dbReference type="ARBA" id="ARBA00022989"/>
    </source>
</evidence>
<evidence type="ECO:0000256" key="9">
    <source>
        <dbReference type="ARBA" id="ARBA00025772"/>
    </source>
</evidence>
<evidence type="ECO:0000256" key="10">
    <source>
        <dbReference type="ARBA" id="ARBA00030775"/>
    </source>
</evidence>
<feature type="transmembrane region" description="Helical" evidence="11">
    <location>
        <begin position="12"/>
        <end position="32"/>
    </location>
</feature>
<keyword evidence="8 11" id="KW-0472">Membrane</keyword>
<dbReference type="InterPro" id="IPR045584">
    <property type="entry name" value="Pilin-like"/>
</dbReference>
<sequence>MKQDGKTLAELMVVAGIVAMVSLMGISNFLGLHSTSQLRSVTEEIASDLRLARQLALTNRDRVRIVINTEQQELITQLVNGNTTHHVYRYGGKGLIIEEPSAGWDIQFQPSGRSATPTTIQLHNREGQTKTLTVSITGRVSIL</sequence>
<dbReference type="GO" id="GO:0005886">
    <property type="term" value="C:plasma membrane"/>
    <property type="evidence" value="ECO:0007669"/>
    <property type="project" value="UniProtKB-SubCell"/>
</dbReference>
<evidence type="ECO:0000256" key="5">
    <source>
        <dbReference type="ARBA" id="ARBA00022519"/>
    </source>
</evidence>
<comment type="subcellular location">
    <subcellularLocation>
        <location evidence="1">Cell inner membrane</location>
        <topology evidence="1">Single-pass membrane protein</topology>
    </subcellularLocation>
</comment>
<feature type="domain" description="General secretion pathway GspH" evidence="12">
    <location>
        <begin position="42"/>
        <end position="138"/>
    </location>
</feature>
<evidence type="ECO:0000313" key="13">
    <source>
        <dbReference type="EMBL" id="QPD06087.1"/>
    </source>
</evidence>
<evidence type="ECO:0000256" key="3">
    <source>
        <dbReference type="ARBA" id="ARBA00022475"/>
    </source>
</evidence>
<accession>A0A7S8FHT1</accession>
<organism evidence="13 14">
    <name type="scientific">Candidatus Nitrospira kreftii</name>
    <dbReference type="NCBI Taxonomy" id="2652173"/>
    <lineage>
        <taxon>Bacteria</taxon>
        <taxon>Pseudomonadati</taxon>
        <taxon>Nitrospirota</taxon>
        <taxon>Nitrospiria</taxon>
        <taxon>Nitrospirales</taxon>
        <taxon>Nitrospiraceae</taxon>
        <taxon>Nitrospira</taxon>
    </lineage>
</organism>
<evidence type="ECO:0000256" key="1">
    <source>
        <dbReference type="ARBA" id="ARBA00004377"/>
    </source>
</evidence>
<keyword evidence="5" id="KW-0997">Cell inner membrane</keyword>
<dbReference type="GO" id="GO:0015627">
    <property type="term" value="C:type II protein secretion system complex"/>
    <property type="evidence" value="ECO:0007669"/>
    <property type="project" value="InterPro"/>
</dbReference>
<evidence type="ECO:0000256" key="4">
    <source>
        <dbReference type="ARBA" id="ARBA00022481"/>
    </source>
</evidence>
<evidence type="ECO:0000259" key="12">
    <source>
        <dbReference type="Pfam" id="PF12019"/>
    </source>
</evidence>